<dbReference type="Proteomes" id="UP000240957">
    <property type="component" value="Unassembled WGS sequence"/>
</dbReference>
<dbReference type="AlphaFoldDB" id="A0A371YSD8"/>
<evidence type="ECO:0000313" key="2">
    <source>
        <dbReference type="EMBL" id="MFC2994749.1"/>
    </source>
</evidence>
<evidence type="ECO:0000313" key="4">
    <source>
        <dbReference type="Proteomes" id="UP000240957"/>
    </source>
</evidence>
<dbReference type="Proteomes" id="UP001595455">
    <property type="component" value="Unassembled WGS sequence"/>
</dbReference>
<keyword evidence="5" id="KW-1185">Reference proteome</keyword>
<organism evidence="3 4">
    <name type="scientific">Acinetobacter sichuanensis</name>
    <dbReference type="NCBI Taxonomy" id="2136183"/>
    <lineage>
        <taxon>Bacteria</taxon>
        <taxon>Pseudomonadati</taxon>
        <taxon>Pseudomonadota</taxon>
        <taxon>Gammaproteobacteria</taxon>
        <taxon>Moraxellales</taxon>
        <taxon>Moraxellaceae</taxon>
        <taxon>Acinetobacter</taxon>
    </lineage>
</organism>
<comment type="caution">
    <text evidence="3">The sequence shown here is derived from an EMBL/GenBank/DDBJ whole genome shotgun (WGS) entry which is preliminary data.</text>
</comment>
<evidence type="ECO:0000256" key="1">
    <source>
        <dbReference type="SAM" id="SignalP"/>
    </source>
</evidence>
<dbReference type="OrthoDB" id="6711714at2"/>
<dbReference type="Pfam" id="PF16142">
    <property type="entry name" value="DUF4850"/>
    <property type="match status" value="1"/>
</dbReference>
<sequence>MFKIAIPVFLLLLANTVRAEIKTFQPQFPQFSNNEKTRKINNQQYFLGHATFQNNVSIPFYGVTALNPVDDGYIARIKKCDAQSCHFNFNLDTNLAKQLKLLSLPELGVVLVPRHWQDIQTDAGANGTGSSLLMSPDHQEAITLYDSSVCAGCGYPSASLYFPQLLKQSIEYEYGGMQDSHKKLTLVYPNKNTAFFSYQIAKQKTKTHGVAKYSNDGDFNFRNIHVTLNPNNQQLMRPILNFYHATH</sequence>
<protein>
    <submittedName>
        <fullName evidence="3">DUF4850 domain-containing protein</fullName>
    </submittedName>
</protein>
<gene>
    <name evidence="2" type="ORF">ACFODO_05555</name>
    <name evidence="3" type="ORF">C9E89_006870</name>
</gene>
<evidence type="ECO:0000313" key="5">
    <source>
        <dbReference type="Proteomes" id="UP001595455"/>
    </source>
</evidence>
<reference evidence="3 4" key="2">
    <citation type="submission" date="2018-08" db="EMBL/GenBank/DDBJ databases">
        <title>The draft genome of Acinetobacter sichuanensis strain WCHAc060041.</title>
        <authorList>
            <person name="Qin J."/>
            <person name="Feng Y."/>
            <person name="Zong Z."/>
        </authorList>
    </citation>
    <scope>NUCLEOTIDE SEQUENCE [LARGE SCALE GENOMIC DNA]</scope>
    <source>
        <strain evidence="3 4">WCHAc060041</strain>
    </source>
</reference>
<keyword evidence="1" id="KW-0732">Signal</keyword>
<dbReference type="EMBL" id="PYIX02000007">
    <property type="protein sequence ID" value="RFC84386.1"/>
    <property type="molecule type" value="Genomic_DNA"/>
</dbReference>
<proteinExistence type="predicted"/>
<reference evidence="2" key="1">
    <citation type="journal article" date="2014" name="Int. J. Syst. Evol. Microbiol.">
        <title>Complete genome of a new Firmicutes species belonging to the dominant human colonic microbiota ('Ruminococcus bicirculans') reveals two chromosomes and a selective capacity to utilize plant glucans.</title>
        <authorList>
            <consortium name="NISC Comparative Sequencing Program"/>
            <person name="Wegmann U."/>
            <person name="Louis P."/>
            <person name="Goesmann A."/>
            <person name="Henrissat B."/>
            <person name="Duncan S.H."/>
            <person name="Flint H.J."/>
        </authorList>
    </citation>
    <scope>NUCLEOTIDE SEQUENCE</scope>
    <source>
        <strain evidence="2">KCTC 62575</strain>
    </source>
</reference>
<dbReference type="InterPro" id="IPR032322">
    <property type="entry name" value="DUF4850"/>
</dbReference>
<reference evidence="5" key="3">
    <citation type="journal article" date="2019" name="Int. J. Syst. Evol. Microbiol.">
        <title>The Global Catalogue of Microorganisms (GCM) 10K type strain sequencing project: providing services to taxonomists for standard genome sequencing and annotation.</title>
        <authorList>
            <consortium name="The Broad Institute Genomics Platform"/>
            <consortium name="The Broad Institute Genome Sequencing Center for Infectious Disease"/>
            <person name="Wu L."/>
            <person name="Ma J."/>
        </authorList>
    </citation>
    <scope>NUCLEOTIDE SEQUENCE [LARGE SCALE GENOMIC DNA]</scope>
    <source>
        <strain evidence="5">KCTC 62575</strain>
    </source>
</reference>
<feature type="chain" id="PRO_5016868960" evidence="1">
    <location>
        <begin position="20"/>
        <end position="247"/>
    </location>
</feature>
<evidence type="ECO:0000313" key="3">
    <source>
        <dbReference type="EMBL" id="RFC84386.1"/>
    </source>
</evidence>
<dbReference type="RefSeq" id="WP_107007513.1">
    <property type="nucleotide sequence ID" value="NZ_JAVIDQ010000004.1"/>
</dbReference>
<reference evidence="2" key="4">
    <citation type="submission" date="2024-09" db="EMBL/GenBank/DDBJ databases">
        <authorList>
            <person name="Sun Q."/>
            <person name="Mori K."/>
        </authorList>
    </citation>
    <scope>NUCLEOTIDE SEQUENCE</scope>
    <source>
        <strain evidence="2">KCTC 62575</strain>
    </source>
</reference>
<name>A0A371YSD8_9GAMM</name>
<dbReference type="EMBL" id="JBHRSF010000008">
    <property type="protein sequence ID" value="MFC2994749.1"/>
    <property type="molecule type" value="Genomic_DNA"/>
</dbReference>
<feature type="signal peptide" evidence="1">
    <location>
        <begin position="1"/>
        <end position="19"/>
    </location>
</feature>
<accession>A0A371YSD8</accession>